<comment type="caution">
    <text evidence="1">The sequence shown here is derived from an EMBL/GenBank/DDBJ whole genome shotgun (WGS) entry which is preliminary data.</text>
</comment>
<organism evidence="1 2">
    <name type="scientific">Daphnia magna</name>
    <dbReference type="NCBI Taxonomy" id="35525"/>
    <lineage>
        <taxon>Eukaryota</taxon>
        <taxon>Metazoa</taxon>
        <taxon>Ecdysozoa</taxon>
        <taxon>Arthropoda</taxon>
        <taxon>Crustacea</taxon>
        <taxon>Branchiopoda</taxon>
        <taxon>Diplostraca</taxon>
        <taxon>Cladocera</taxon>
        <taxon>Anomopoda</taxon>
        <taxon>Daphniidae</taxon>
        <taxon>Daphnia</taxon>
    </lineage>
</organism>
<evidence type="ECO:0000313" key="1">
    <source>
        <dbReference type="EMBL" id="KAK4013092.1"/>
    </source>
</evidence>
<accession>A0ABQ9ZJJ5</accession>
<reference evidence="1 2" key="1">
    <citation type="journal article" date="2023" name="Nucleic Acids Res.">
        <title>The hologenome of Daphnia magna reveals possible DNA methylation and microbiome-mediated evolution of the host genome.</title>
        <authorList>
            <person name="Chaturvedi A."/>
            <person name="Li X."/>
            <person name="Dhandapani V."/>
            <person name="Marshall H."/>
            <person name="Kissane S."/>
            <person name="Cuenca-Cambronero M."/>
            <person name="Asole G."/>
            <person name="Calvet F."/>
            <person name="Ruiz-Romero M."/>
            <person name="Marangio P."/>
            <person name="Guigo R."/>
            <person name="Rago D."/>
            <person name="Mirbahai L."/>
            <person name="Eastwood N."/>
            <person name="Colbourne J.K."/>
            <person name="Zhou J."/>
            <person name="Mallon E."/>
            <person name="Orsini L."/>
        </authorList>
    </citation>
    <scope>NUCLEOTIDE SEQUENCE [LARGE SCALE GENOMIC DNA]</scope>
    <source>
        <strain evidence="1">LRV0_1</strain>
    </source>
</reference>
<evidence type="ECO:0000313" key="2">
    <source>
        <dbReference type="Proteomes" id="UP001234178"/>
    </source>
</evidence>
<keyword evidence="2" id="KW-1185">Reference proteome</keyword>
<sequence>MVEYNKATNWEERQRCTGREGKFGRFLPTDKRYLEWKKVIPKPGLKIGYPICGRHFDVDDIVKGREIGETFQPFEIWKLKDLAVPKYSTSASAKKRNLFADCNTEKQKVKLGKSSMAVQGVCTIGKSFSATSDRSDCSYRSWLLPNASVANGPC</sequence>
<protein>
    <recommendedName>
        <fullName evidence="3">THAP-type domain-containing protein</fullName>
    </recommendedName>
</protein>
<dbReference type="EMBL" id="JAOYFB010000004">
    <property type="protein sequence ID" value="KAK4013092.1"/>
    <property type="molecule type" value="Genomic_DNA"/>
</dbReference>
<dbReference type="Proteomes" id="UP001234178">
    <property type="component" value="Unassembled WGS sequence"/>
</dbReference>
<gene>
    <name evidence="1" type="ORF">OUZ56_025332</name>
</gene>
<evidence type="ECO:0008006" key="3">
    <source>
        <dbReference type="Google" id="ProtNLM"/>
    </source>
</evidence>
<name>A0ABQ9ZJJ5_9CRUS</name>
<proteinExistence type="predicted"/>